<dbReference type="InterPro" id="IPR029058">
    <property type="entry name" value="AB_hydrolase_fold"/>
</dbReference>
<evidence type="ECO:0000313" key="2">
    <source>
        <dbReference type="EMBL" id="GAA1385839.1"/>
    </source>
</evidence>
<dbReference type="Proteomes" id="UP001501414">
    <property type="component" value="Unassembled WGS sequence"/>
</dbReference>
<dbReference type="PANTHER" id="PTHR43433">
    <property type="entry name" value="HYDROLASE, ALPHA/BETA FOLD FAMILY PROTEIN"/>
    <property type="match status" value="1"/>
</dbReference>
<dbReference type="InterPro" id="IPR000073">
    <property type="entry name" value="AB_hydrolase_1"/>
</dbReference>
<dbReference type="EMBL" id="BAAAJK010000006">
    <property type="protein sequence ID" value="GAA1385839.1"/>
    <property type="molecule type" value="Genomic_DNA"/>
</dbReference>
<gene>
    <name evidence="2" type="ORF">GCM10009613_18910</name>
</gene>
<organism evidence="2 3">
    <name type="scientific">Pseudonocardia kongjuensis</name>
    <dbReference type="NCBI Taxonomy" id="102227"/>
    <lineage>
        <taxon>Bacteria</taxon>
        <taxon>Bacillati</taxon>
        <taxon>Actinomycetota</taxon>
        <taxon>Actinomycetes</taxon>
        <taxon>Pseudonocardiales</taxon>
        <taxon>Pseudonocardiaceae</taxon>
        <taxon>Pseudonocardia</taxon>
    </lineage>
</organism>
<keyword evidence="3" id="KW-1185">Reference proteome</keyword>
<dbReference type="Pfam" id="PF00561">
    <property type="entry name" value="Abhydrolase_1"/>
    <property type="match status" value="1"/>
</dbReference>
<sequence length="285" mass="30342">MSERIERVNGVDLCIETFGDPADPAVLLVMGAAASMLYWDAEFCARLAAAGRCVLRYDHRDTGRSTSTPTGAPDYVLRDLVADAAGLVERLGPGPAHVVGMSMGSAIGQLLALDHPDRVRTLTLMSGTPGGPGHDAPDLPPMSAALAAMFTGEQAEPDWSDRDAVVEYHLAGERAYTGSLPFDEQGWRALAGRTFDRTADSAASFTNHFVLDAGEPWRHRLARITAPTLVLHGTDDPFLPPGHGEALAAEIPGARLVPVPGAGHEPPPRSRWDVVLPAIVEHTRP</sequence>
<name>A0ABP4IDZ4_9PSEU</name>
<reference evidence="3" key="1">
    <citation type="journal article" date="2019" name="Int. J. Syst. Evol. Microbiol.">
        <title>The Global Catalogue of Microorganisms (GCM) 10K type strain sequencing project: providing services to taxonomists for standard genome sequencing and annotation.</title>
        <authorList>
            <consortium name="The Broad Institute Genomics Platform"/>
            <consortium name="The Broad Institute Genome Sequencing Center for Infectious Disease"/>
            <person name="Wu L."/>
            <person name="Ma J."/>
        </authorList>
    </citation>
    <scope>NUCLEOTIDE SEQUENCE [LARGE SCALE GENOMIC DNA]</scope>
    <source>
        <strain evidence="3">JCM 11896</strain>
    </source>
</reference>
<evidence type="ECO:0000259" key="1">
    <source>
        <dbReference type="Pfam" id="PF00561"/>
    </source>
</evidence>
<dbReference type="RefSeq" id="WP_344020520.1">
    <property type="nucleotide sequence ID" value="NZ_BAAAJK010000006.1"/>
</dbReference>
<dbReference type="PANTHER" id="PTHR43433:SF5">
    <property type="entry name" value="AB HYDROLASE-1 DOMAIN-CONTAINING PROTEIN"/>
    <property type="match status" value="1"/>
</dbReference>
<accession>A0ABP4IDZ4</accession>
<protein>
    <recommendedName>
        <fullName evidence="1">AB hydrolase-1 domain-containing protein</fullName>
    </recommendedName>
</protein>
<dbReference type="SUPFAM" id="SSF53474">
    <property type="entry name" value="alpha/beta-Hydrolases"/>
    <property type="match status" value="1"/>
</dbReference>
<dbReference type="InterPro" id="IPR050471">
    <property type="entry name" value="AB_hydrolase"/>
</dbReference>
<evidence type="ECO:0000313" key="3">
    <source>
        <dbReference type="Proteomes" id="UP001501414"/>
    </source>
</evidence>
<proteinExistence type="predicted"/>
<feature type="domain" description="AB hydrolase-1" evidence="1">
    <location>
        <begin position="24"/>
        <end position="265"/>
    </location>
</feature>
<comment type="caution">
    <text evidence="2">The sequence shown here is derived from an EMBL/GenBank/DDBJ whole genome shotgun (WGS) entry which is preliminary data.</text>
</comment>
<dbReference type="Gene3D" id="3.40.50.1820">
    <property type="entry name" value="alpha/beta hydrolase"/>
    <property type="match status" value="1"/>
</dbReference>